<dbReference type="RefSeq" id="WP_357402034.1">
    <property type="nucleotide sequence ID" value="NZ_JBEYCD010000003.1"/>
</dbReference>
<name>A0ABW7X908_9NOCA</name>
<evidence type="ECO:0008006" key="3">
    <source>
        <dbReference type="Google" id="ProtNLM"/>
    </source>
</evidence>
<dbReference type="Proteomes" id="UP001611415">
    <property type="component" value="Unassembled WGS sequence"/>
</dbReference>
<proteinExistence type="predicted"/>
<protein>
    <recommendedName>
        <fullName evidence="3">SalK</fullName>
    </recommendedName>
</protein>
<dbReference type="Pfam" id="PF21863">
    <property type="entry name" value="HTH_67"/>
    <property type="match status" value="1"/>
</dbReference>
<gene>
    <name evidence="1" type="ORF">ACH49W_29390</name>
</gene>
<organism evidence="1 2">
    <name type="scientific">Nocardia xishanensis</name>
    <dbReference type="NCBI Taxonomy" id="238964"/>
    <lineage>
        <taxon>Bacteria</taxon>
        <taxon>Bacillati</taxon>
        <taxon>Actinomycetota</taxon>
        <taxon>Actinomycetes</taxon>
        <taxon>Mycobacteriales</taxon>
        <taxon>Nocardiaceae</taxon>
        <taxon>Nocardia</taxon>
    </lineage>
</organism>
<keyword evidence="2" id="KW-1185">Reference proteome</keyword>
<reference evidence="1 2" key="1">
    <citation type="submission" date="2024-10" db="EMBL/GenBank/DDBJ databases">
        <title>The Natural Products Discovery Center: Release of the First 8490 Sequenced Strains for Exploring Actinobacteria Biosynthetic Diversity.</title>
        <authorList>
            <person name="Kalkreuter E."/>
            <person name="Kautsar S.A."/>
            <person name="Yang D."/>
            <person name="Bader C.D."/>
            <person name="Teijaro C.N."/>
            <person name="Fluegel L."/>
            <person name="Davis C.M."/>
            <person name="Simpson J.R."/>
            <person name="Lauterbach L."/>
            <person name="Steele A.D."/>
            <person name="Gui C."/>
            <person name="Meng S."/>
            <person name="Li G."/>
            <person name="Viehrig K."/>
            <person name="Ye F."/>
            <person name="Su P."/>
            <person name="Kiefer A.F."/>
            <person name="Nichols A."/>
            <person name="Cepeda A.J."/>
            <person name="Yan W."/>
            <person name="Fan B."/>
            <person name="Jiang Y."/>
            <person name="Adhikari A."/>
            <person name="Zheng C.-J."/>
            <person name="Schuster L."/>
            <person name="Cowan T.M."/>
            <person name="Smanski M.J."/>
            <person name="Chevrette M.G."/>
            <person name="De Carvalho L.P.S."/>
            <person name="Shen B."/>
        </authorList>
    </citation>
    <scope>NUCLEOTIDE SEQUENCE [LARGE SCALE GENOMIC DNA]</scope>
    <source>
        <strain evidence="1 2">NPDC019275</strain>
    </source>
</reference>
<dbReference type="InterPro" id="IPR054058">
    <property type="entry name" value="HTH_67"/>
</dbReference>
<evidence type="ECO:0000313" key="2">
    <source>
        <dbReference type="Proteomes" id="UP001611415"/>
    </source>
</evidence>
<accession>A0ABW7X908</accession>
<dbReference type="NCBIfam" id="NF047719">
    <property type="entry name" value="SCO6745_fam_HTH"/>
    <property type="match status" value="1"/>
</dbReference>
<dbReference type="EMBL" id="JBIRYO010000025">
    <property type="protein sequence ID" value="MFI2477509.1"/>
    <property type="molecule type" value="Genomic_DNA"/>
</dbReference>
<sequence>MTTVSPHSARLTFRALEPIHGMIYFTPHGPGAYRDLGITDPRMMYFASRSAAFGPVAAEVTVAAFFNFNPAAVHAVLPAAWEIASPAAILRARSEAADRSLRQVWGDDVTGADVREAADLARRAAERACERPQGRPLFAAHAALPWPDEPHLVLWHAQTLLREYRGDAHVALLATEGLDGIEALITHSATGEIAAEVLRASRSWSEQDWASGVDRLRARGWVTDEDLALTEHGAARRKAIEDRTDELAVHPYEAIGEDGCARLRALVSSLAIRVIEGGLGFPPVLSERYRQAIQAGSR</sequence>
<evidence type="ECO:0000313" key="1">
    <source>
        <dbReference type="EMBL" id="MFI2477509.1"/>
    </source>
</evidence>
<comment type="caution">
    <text evidence="1">The sequence shown here is derived from an EMBL/GenBank/DDBJ whole genome shotgun (WGS) entry which is preliminary data.</text>
</comment>